<comment type="caution">
    <text evidence="2">The sequence shown here is derived from an EMBL/GenBank/DDBJ whole genome shotgun (WGS) entry which is preliminary data.</text>
</comment>
<dbReference type="AlphaFoldDB" id="A0A919US70"/>
<reference evidence="2" key="1">
    <citation type="submission" date="2021-01" db="EMBL/GenBank/DDBJ databases">
        <title>Whole genome shotgun sequence of Acrocarpospora phusangensis NBRC 108782.</title>
        <authorList>
            <person name="Komaki H."/>
            <person name="Tamura T."/>
        </authorList>
    </citation>
    <scope>NUCLEOTIDE SEQUENCE</scope>
    <source>
        <strain evidence="2">NBRC 108782</strain>
    </source>
</reference>
<gene>
    <name evidence="2" type="ORF">Aph01nite_66180</name>
</gene>
<protein>
    <submittedName>
        <fullName evidence="2">Uncharacterized protein</fullName>
    </submittedName>
</protein>
<name>A0A919US70_9ACTN</name>
<proteinExistence type="predicted"/>
<keyword evidence="3" id="KW-1185">Reference proteome</keyword>
<evidence type="ECO:0000313" key="3">
    <source>
        <dbReference type="Proteomes" id="UP000640052"/>
    </source>
</evidence>
<dbReference type="Proteomes" id="UP000640052">
    <property type="component" value="Unassembled WGS sequence"/>
</dbReference>
<dbReference type="RefSeq" id="WP_204044927.1">
    <property type="nucleotide sequence ID" value="NZ_BOOA01000077.1"/>
</dbReference>
<feature type="transmembrane region" description="Helical" evidence="1">
    <location>
        <begin position="50"/>
        <end position="74"/>
    </location>
</feature>
<keyword evidence="1" id="KW-0812">Transmembrane</keyword>
<feature type="transmembrane region" description="Helical" evidence="1">
    <location>
        <begin position="86"/>
        <end position="106"/>
    </location>
</feature>
<dbReference type="EMBL" id="BOOA01000077">
    <property type="protein sequence ID" value="GIH28308.1"/>
    <property type="molecule type" value="Genomic_DNA"/>
</dbReference>
<keyword evidence="1" id="KW-1133">Transmembrane helix</keyword>
<keyword evidence="1" id="KW-0472">Membrane</keyword>
<evidence type="ECO:0000256" key="1">
    <source>
        <dbReference type="SAM" id="Phobius"/>
    </source>
</evidence>
<accession>A0A919US70</accession>
<evidence type="ECO:0000313" key="2">
    <source>
        <dbReference type="EMBL" id="GIH28308.1"/>
    </source>
</evidence>
<feature type="transmembrane region" description="Helical" evidence="1">
    <location>
        <begin position="12"/>
        <end position="38"/>
    </location>
</feature>
<organism evidence="2 3">
    <name type="scientific">Acrocarpospora phusangensis</name>
    <dbReference type="NCBI Taxonomy" id="1070424"/>
    <lineage>
        <taxon>Bacteria</taxon>
        <taxon>Bacillati</taxon>
        <taxon>Actinomycetota</taxon>
        <taxon>Actinomycetes</taxon>
        <taxon>Streptosporangiales</taxon>
        <taxon>Streptosporangiaceae</taxon>
        <taxon>Acrocarpospora</taxon>
    </lineage>
</organism>
<feature type="transmembrane region" description="Helical" evidence="1">
    <location>
        <begin position="159"/>
        <end position="181"/>
    </location>
</feature>
<sequence>MAANEQSLRRIPAFRFAVPAALAVTLVWGGAIAATLWVRPPAGIQLTAQFGHLLALCAGFGAVLVIDTCGLLFLTGRQGAAQTMRVVSAADPVVWLGYAGLVVTGALLEPDLDSPLTWLKLAAVLVTGLNGIHARLLTRELAALPGDPSFGGLSRAQRVRLLLSGTASQAAWWTAILVGFWHNQAASVA</sequence>